<keyword evidence="2" id="KW-1185">Reference proteome</keyword>
<dbReference type="RefSeq" id="WP_025062449.1">
    <property type="nucleotide sequence ID" value="NZ_RAQK01000001.1"/>
</dbReference>
<dbReference type="Proteomes" id="UP000284407">
    <property type="component" value="Unassembled WGS sequence"/>
</dbReference>
<sequence length="163" mass="18938">MNENHFPRIDDKLRLFILHVEEGKTPPEWLLRFMADGAREFQRGGKPWQKKDGRKPVRDFQRFADAFVLSEHGKLTADEIVLLRGDGDAQGTDKTKTVERDIKKGSVLHGSIEFWWFYFHQSLIRWAASDLSEIAPSRAKECRAALKVELARIKRDEQEPGYD</sequence>
<proteinExistence type="predicted"/>
<dbReference type="AlphaFoldDB" id="A0A420DMH6"/>
<organism evidence="1 2">
    <name type="scientific">Sulfitobacter guttiformis</name>
    <dbReference type="NCBI Taxonomy" id="74349"/>
    <lineage>
        <taxon>Bacteria</taxon>
        <taxon>Pseudomonadati</taxon>
        <taxon>Pseudomonadota</taxon>
        <taxon>Alphaproteobacteria</taxon>
        <taxon>Rhodobacterales</taxon>
        <taxon>Roseobacteraceae</taxon>
        <taxon>Sulfitobacter</taxon>
    </lineage>
</organism>
<evidence type="ECO:0000313" key="1">
    <source>
        <dbReference type="EMBL" id="RKE95486.1"/>
    </source>
</evidence>
<dbReference type="STRING" id="1443111.Z949_1973"/>
<reference evidence="1 2" key="1">
    <citation type="submission" date="2018-09" db="EMBL/GenBank/DDBJ databases">
        <title>Genomic Encyclopedia of Archaeal and Bacterial Type Strains, Phase II (KMG-II): from individual species to whole genera.</title>
        <authorList>
            <person name="Goeker M."/>
        </authorList>
    </citation>
    <scope>NUCLEOTIDE SEQUENCE [LARGE SCALE GENOMIC DNA]</scope>
    <source>
        <strain evidence="1 2">DSM 11458</strain>
    </source>
</reference>
<dbReference type="EMBL" id="RAQK01000001">
    <property type="protein sequence ID" value="RKE95486.1"/>
    <property type="molecule type" value="Genomic_DNA"/>
</dbReference>
<name>A0A420DMH6_9RHOB</name>
<evidence type="ECO:0000313" key="2">
    <source>
        <dbReference type="Proteomes" id="UP000284407"/>
    </source>
</evidence>
<comment type="caution">
    <text evidence="1">The sequence shown here is derived from an EMBL/GenBank/DDBJ whole genome shotgun (WGS) entry which is preliminary data.</text>
</comment>
<accession>A0A420DMH6</accession>
<gene>
    <name evidence="1" type="ORF">C8N30_0021</name>
</gene>
<protein>
    <submittedName>
        <fullName evidence="1">Uncharacterized protein</fullName>
    </submittedName>
</protein>